<protein>
    <submittedName>
        <fullName evidence="12">Uncharacterized protein LOC114844121</fullName>
    </submittedName>
</protein>
<keyword evidence="9" id="KW-1133">Transmembrane helix</keyword>
<dbReference type="InterPro" id="IPR013106">
    <property type="entry name" value="Ig_V-set"/>
</dbReference>
<dbReference type="SUPFAM" id="SSF48726">
    <property type="entry name" value="Immunoglobulin"/>
    <property type="match status" value="2"/>
</dbReference>
<feature type="domain" description="Ig-like" evidence="10">
    <location>
        <begin position="166"/>
        <end position="276"/>
    </location>
</feature>
<evidence type="ECO:0000256" key="1">
    <source>
        <dbReference type="ARBA" id="ARBA00004236"/>
    </source>
</evidence>
<evidence type="ECO:0000313" key="11">
    <source>
        <dbReference type="Proteomes" id="UP000515150"/>
    </source>
</evidence>
<dbReference type="GO" id="GO:0005886">
    <property type="term" value="C:plasma membrane"/>
    <property type="evidence" value="ECO:0007669"/>
    <property type="project" value="UniProtKB-SubCell"/>
</dbReference>
<keyword evidence="4" id="KW-0391">Immunity</keyword>
<dbReference type="AlphaFoldDB" id="A0A6P7KZL3"/>
<evidence type="ECO:0000256" key="8">
    <source>
        <dbReference type="SAM" id="MobiDB-lite"/>
    </source>
</evidence>
<evidence type="ECO:0000313" key="12">
    <source>
        <dbReference type="RefSeq" id="XP_028987060.2"/>
    </source>
</evidence>
<evidence type="ECO:0000259" key="10">
    <source>
        <dbReference type="PROSITE" id="PS50835"/>
    </source>
</evidence>
<dbReference type="InterPro" id="IPR052051">
    <property type="entry name" value="TCR_complex_component"/>
</dbReference>
<keyword evidence="11" id="KW-1185">Reference proteome</keyword>
<feature type="region of interest" description="Disordered" evidence="8">
    <location>
        <begin position="344"/>
        <end position="367"/>
    </location>
</feature>
<evidence type="ECO:0000256" key="4">
    <source>
        <dbReference type="ARBA" id="ARBA00022859"/>
    </source>
</evidence>
<gene>
    <name evidence="12" type="primary">LOC114844121</name>
</gene>
<keyword evidence="2" id="KW-1003">Cell membrane</keyword>
<dbReference type="PANTHER" id="PTHR19433:SF127">
    <property type="entry name" value="NITR9"/>
    <property type="match status" value="1"/>
</dbReference>
<dbReference type="InterPro" id="IPR036179">
    <property type="entry name" value="Ig-like_dom_sf"/>
</dbReference>
<dbReference type="SMART" id="SM00406">
    <property type="entry name" value="IGv"/>
    <property type="match status" value="2"/>
</dbReference>
<dbReference type="Proteomes" id="UP000515150">
    <property type="component" value="Chromosome 2"/>
</dbReference>
<dbReference type="PANTHER" id="PTHR19433">
    <property type="entry name" value="T-CELL RECEPTOR ALPHA CHAIN V REGION-RELATED"/>
    <property type="match status" value="1"/>
</dbReference>
<organism evidence="11 12">
    <name type="scientific">Betta splendens</name>
    <name type="common">Siamese fighting fish</name>
    <dbReference type="NCBI Taxonomy" id="158456"/>
    <lineage>
        <taxon>Eukaryota</taxon>
        <taxon>Metazoa</taxon>
        <taxon>Chordata</taxon>
        <taxon>Craniata</taxon>
        <taxon>Vertebrata</taxon>
        <taxon>Euteleostomi</taxon>
        <taxon>Actinopterygii</taxon>
        <taxon>Neopterygii</taxon>
        <taxon>Teleostei</taxon>
        <taxon>Neoteleostei</taxon>
        <taxon>Acanthomorphata</taxon>
        <taxon>Anabantaria</taxon>
        <taxon>Anabantiformes</taxon>
        <taxon>Anabantoidei</taxon>
        <taxon>Osphronemidae</taxon>
        <taxon>Betta</taxon>
    </lineage>
</organism>
<dbReference type="KEGG" id="bspl:114844121"/>
<evidence type="ECO:0000256" key="6">
    <source>
        <dbReference type="ARBA" id="ARBA00023157"/>
    </source>
</evidence>
<feature type="domain" description="Ig-like" evidence="10">
    <location>
        <begin position="24"/>
        <end position="140"/>
    </location>
</feature>
<evidence type="ECO:0000256" key="7">
    <source>
        <dbReference type="ARBA" id="ARBA00023180"/>
    </source>
</evidence>
<dbReference type="OrthoDB" id="8727698at2759"/>
<keyword evidence="7" id="KW-0325">Glycoprotein</keyword>
<dbReference type="InterPro" id="IPR003599">
    <property type="entry name" value="Ig_sub"/>
</dbReference>
<dbReference type="Gene3D" id="2.60.40.10">
    <property type="entry name" value="Immunoglobulins"/>
    <property type="match status" value="2"/>
</dbReference>
<dbReference type="RefSeq" id="XP_028987060.2">
    <property type="nucleotide sequence ID" value="XM_029131227.3"/>
</dbReference>
<evidence type="ECO:0000256" key="3">
    <source>
        <dbReference type="ARBA" id="ARBA00022729"/>
    </source>
</evidence>
<dbReference type="CDD" id="cd00099">
    <property type="entry name" value="IgV"/>
    <property type="match status" value="1"/>
</dbReference>
<evidence type="ECO:0000256" key="2">
    <source>
        <dbReference type="ARBA" id="ARBA00022475"/>
    </source>
</evidence>
<keyword evidence="9" id="KW-0812">Transmembrane</keyword>
<dbReference type="Pfam" id="PF07686">
    <property type="entry name" value="V-set"/>
    <property type="match status" value="2"/>
</dbReference>
<comment type="subcellular location">
    <subcellularLocation>
        <location evidence="1">Cell membrane</location>
    </subcellularLocation>
</comment>
<evidence type="ECO:0000256" key="9">
    <source>
        <dbReference type="SAM" id="Phobius"/>
    </source>
</evidence>
<name>A0A6P7KZL3_BETSP</name>
<dbReference type="GO" id="GO:0002376">
    <property type="term" value="P:immune system process"/>
    <property type="evidence" value="ECO:0007669"/>
    <property type="project" value="UniProtKB-KW"/>
</dbReference>
<dbReference type="PROSITE" id="PS50835">
    <property type="entry name" value="IG_LIKE"/>
    <property type="match status" value="2"/>
</dbReference>
<keyword evidence="6" id="KW-1015">Disulfide bond</keyword>
<dbReference type="SMART" id="SM00409">
    <property type="entry name" value="IG"/>
    <property type="match status" value="2"/>
</dbReference>
<feature type="transmembrane region" description="Helical" evidence="9">
    <location>
        <begin position="279"/>
        <end position="300"/>
    </location>
</feature>
<dbReference type="InterPro" id="IPR013783">
    <property type="entry name" value="Ig-like_fold"/>
</dbReference>
<accession>A0A6P7KZL3</accession>
<dbReference type="GeneID" id="114844121"/>
<dbReference type="GO" id="GO:0009617">
    <property type="term" value="P:response to bacterium"/>
    <property type="evidence" value="ECO:0007669"/>
    <property type="project" value="TreeGrafter"/>
</dbReference>
<evidence type="ECO:0000256" key="5">
    <source>
        <dbReference type="ARBA" id="ARBA00023136"/>
    </source>
</evidence>
<sequence length="367" mass="40905">MSMKSRESIEVLSISRGNFKQMAPPVFALYLACLFIPISEWAEATELNQSTTLRFLSVNFGQNVTLKCSFEDSVAVMFYWYKQALGEKPEIVSKFYKHEKNATLIGPFQSDPRFQVDVTIGKKYLKIASVQSSDSANYFCVGGYSYLFEFVESVFLAVVHSGSNVPALVHQSASGSIQPGGSVTLNCTVQTGTCDGQHSVYWFKDSGEAHPGLIYTHGDRNDQCERKPDTRTRTCVYNLEVKDVNPSNVGTYYCAVATCGWILFGNGTNMDVKDVESFVLVYLLSGALVFTTLLVAFLAYTVYRTYKANGCQCTDTEESSQPSVPATEVYEDAENLHYAALRRNQMSRSRRPRDDTSGECVYSHVRS</sequence>
<keyword evidence="3" id="KW-0732">Signal</keyword>
<reference evidence="12" key="1">
    <citation type="submission" date="2025-08" db="UniProtKB">
        <authorList>
            <consortium name="RefSeq"/>
        </authorList>
    </citation>
    <scope>IDENTIFICATION</scope>
</reference>
<keyword evidence="5 9" id="KW-0472">Membrane</keyword>
<dbReference type="InterPro" id="IPR007110">
    <property type="entry name" value="Ig-like_dom"/>
</dbReference>
<dbReference type="InParanoid" id="A0A6P7KZL3"/>
<proteinExistence type="predicted"/>